<evidence type="ECO:0000256" key="1">
    <source>
        <dbReference type="SAM" id="SignalP"/>
    </source>
</evidence>
<proteinExistence type="predicted"/>
<dbReference type="EMBL" id="SSSN01000009">
    <property type="protein sequence ID" value="THG32459.1"/>
    <property type="molecule type" value="Genomic_DNA"/>
</dbReference>
<reference evidence="2 3" key="1">
    <citation type="submission" date="2019-04" db="EMBL/GenBank/DDBJ databases">
        <authorList>
            <person name="Jiang L."/>
        </authorList>
    </citation>
    <scope>NUCLEOTIDE SEQUENCE [LARGE SCALE GENOMIC DNA]</scope>
    <source>
        <strain evidence="2 3">YIM 131861</strain>
    </source>
</reference>
<dbReference type="Proteomes" id="UP000307380">
    <property type="component" value="Unassembled WGS sequence"/>
</dbReference>
<evidence type="ECO:0000313" key="2">
    <source>
        <dbReference type="EMBL" id="THG32459.1"/>
    </source>
</evidence>
<organism evidence="2 3">
    <name type="scientific">Orlajensenia flava</name>
    <dbReference type="NCBI Taxonomy" id="2565934"/>
    <lineage>
        <taxon>Bacteria</taxon>
        <taxon>Bacillati</taxon>
        <taxon>Actinomycetota</taxon>
        <taxon>Actinomycetes</taxon>
        <taxon>Micrococcales</taxon>
        <taxon>Microbacteriaceae</taxon>
        <taxon>Orlajensenia</taxon>
    </lineage>
</organism>
<keyword evidence="3" id="KW-1185">Reference proteome</keyword>
<evidence type="ECO:0008006" key="4">
    <source>
        <dbReference type="Google" id="ProtNLM"/>
    </source>
</evidence>
<dbReference type="AlphaFoldDB" id="A0A4S4FPH9"/>
<evidence type="ECO:0000313" key="3">
    <source>
        <dbReference type="Proteomes" id="UP000307380"/>
    </source>
</evidence>
<keyword evidence="1" id="KW-0732">Signal</keyword>
<accession>A0A4S4FPH9</accession>
<sequence>MKNTRPAIAAVIAVSAALLFSGCASGGGSSATTTAAAGSDCSKLHSDVRDISNGAQNTLATAPADADAQTASASALADFSDQAKKLEDSYSDNKGVTSALDDLASKIDAGQDWVKAAPVDGSDADADTQASVTADIDKAATAVDDACKS</sequence>
<feature type="chain" id="PRO_5038403705" description="Secreted protein" evidence="1">
    <location>
        <begin position="27"/>
        <end position="149"/>
    </location>
</feature>
<dbReference type="RefSeq" id="WP_136424760.1">
    <property type="nucleotide sequence ID" value="NZ_SSSN01000009.1"/>
</dbReference>
<feature type="signal peptide" evidence="1">
    <location>
        <begin position="1"/>
        <end position="26"/>
    </location>
</feature>
<comment type="caution">
    <text evidence="2">The sequence shown here is derived from an EMBL/GenBank/DDBJ whole genome shotgun (WGS) entry which is preliminary data.</text>
</comment>
<protein>
    <recommendedName>
        <fullName evidence="4">Secreted protein</fullName>
    </recommendedName>
</protein>
<name>A0A4S4FPH9_9MICO</name>
<gene>
    <name evidence="2" type="ORF">E6C70_11855</name>
</gene>
<dbReference type="PROSITE" id="PS51257">
    <property type="entry name" value="PROKAR_LIPOPROTEIN"/>
    <property type="match status" value="1"/>
</dbReference>